<comment type="caution">
    <text evidence="2">The sequence shown here is derived from an EMBL/GenBank/DDBJ whole genome shotgun (WGS) entry which is preliminary data.</text>
</comment>
<name>A0ABS8VJ84_DATST</name>
<evidence type="ECO:0000256" key="1">
    <source>
        <dbReference type="SAM" id="MobiDB-lite"/>
    </source>
</evidence>
<reference evidence="2 3" key="1">
    <citation type="journal article" date="2021" name="BMC Genomics">
        <title>Datura genome reveals duplications of psychoactive alkaloid biosynthetic genes and high mutation rate following tissue culture.</title>
        <authorList>
            <person name="Rajewski A."/>
            <person name="Carter-House D."/>
            <person name="Stajich J."/>
            <person name="Litt A."/>
        </authorList>
    </citation>
    <scope>NUCLEOTIDE SEQUENCE [LARGE SCALE GENOMIC DNA]</scope>
    <source>
        <strain evidence="2">AR-01</strain>
    </source>
</reference>
<sequence length="56" mass="6640">GREKIGKVQCKRKERNKPMHMEDEGNIPGELAADLDRLRRVRRLLLESRRQNLELS</sequence>
<protein>
    <submittedName>
        <fullName evidence="2">Uncharacterized protein</fullName>
    </submittedName>
</protein>
<gene>
    <name evidence="2" type="ORF">HAX54_036971</name>
</gene>
<accession>A0ABS8VJ84</accession>
<organism evidence="2 3">
    <name type="scientific">Datura stramonium</name>
    <name type="common">Jimsonweed</name>
    <name type="synonym">Common thornapple</name>
    <dbReference type="NCBI Taxonomy" id="4076"/>
    <lineage>
        <taxon>Eukaryota</taxon>
        <taxon>Viridiplantae</taxon>
        <taxon>Streptophyta</taxon>
        <taxon>Embryophyta</taxon>
        <taxon>Tracheophyta</taxon>
        <taxon>Spermatophyta</taxon>
        <taxon>Magnoliopsida</taxon>
        <taxon>eudicotyledons</taxon>
        <taxon>Gunneridae</taxon>
        <taxon>Pentapetalae</taxon>
        <taxon>asterids</taxon>
        <taxon>lamiids</taxon>
        <taxon>Solanales</taxon>
        <taxon>Solanaceae</taxon>
        <taxon>Solanoideae</taxon>
        <taxon>Datureae</taxon>
        <taxon>Datura</taxon>
    </lineage>
</organism>
<feature type="non-terminal residue" evidence="2">
    <location>
        <position position="1"/>
    </location>
</feature>
<evidence type="ECO:0000313" key="2">
    <source>
        <dbReference type="EMBL" id="MCD9646789.1"/>
    </source>
</evidence>
<dbReference type="EMBL" id="JACEIK010004920">
    <property type="protein sequence ID" value="MCD9646789.1"/>
    <property type="molecule type" value="Genomic_DNA"/>
</dbReference>
<keyword evidence="3" id="KW-1185">Reference proteome</keyword>
<evidence type="ECO:0000313" key="3">
    <source>
        <dbReference type="Proteomes" id="UP000823775"/>
    </source>
</evidence>
<feature type="region of interest" description="Disordered" evidence="1">
    <location>
        <begin position="1"/>
        <end position="28"/>
    </location>
</feature>
<proteinExistence type="predicted"/>
<dbReference type="Proteomes" id="UP000823775">
    <property type="component" value="Unassembled WGS sequence"/>
</dbReference>